<keyword evidence="11" id="KW-1185">Reference proteome</keyword>
<dbReference type="InterPro" id="IPR011708">
    <property type="entry name" value="DNA_pol3_alpha_NTPase_dom"/>
</dbReference>
<dbReference type="PANTHER" id="PTHR32294">
    <property type="entry name" value="DNA POLYMERASE III SUBUNIT ALPHA"/>
    <property type="match status" value="1"/>
</dbReference>
<dbReference type="EMBL" id="AP017470">
    <property type="protein sequence ID" value="BBB33465.1"/>
    <property type="molecule type" value="Genomic_DNA"/>
</dbReference>
<evidence type="ECO:0000256" key="7">
    <source>
        <dbReference type="ARBA" id="ARBA00022932"/>
    </source>
</evidence>
<evidence type="ECO:0000256" key="6">
    <source>
        <dbReference type="ARBA" id="ARBA00022705"/>
    </source>
</evidence>
<evidence type="ECO:0000313" key="10">
    <source>
        <dbReference type="EMBL" id="BBB33465.1"/>
    </source>
</evidence>
<evidence type="ECO:0000256" key="4">
    <source>
        <dbReference type="ARBA" id="ARBA00022679"/>
    </source>
</evidence>
<dbReference type="SMART" id="SM00481">
    <property type="entry name" value="POLIIIAc"/>
    <property type="match status" value="1"/>
</dbReference>
<protein>
    <recommendedName>
        <fullName evidence="3">DNA polymerase III subunit alpha</fullName>
        <ecNumber evidence="2">2.7.7.7</ecNumber>
    </recommendedName>
</protein>
<dbReference type="InterPro" id="IPR003141">
    <property type="entry name" value="Pol/His_phosphatase_N"/>
</dbReference>
<dbReference type="Pfam" id="PF17657">
    <property type="entry name" value="DNA_pol3_finger"/>
    <property type="match status" value="1"/>
</dbReference>
<dbReference type="InterPro" id="IPR040982">
    <property type="entry name" value="DNA_pol3_finger"/>
</dbReference>
<dbReference type="SUPFAM" id="SSF89550">
    <property type="entry name" value="PHP domain-like"/>
    <property type="match status" value="1"/>
</dbReference>
<dbReference type="NCBIfam" id="NF005298">
    <property type="entry name" value="PRK06826.1"/>
    <property type="match status" value="1"/>
</dbReference>
<dbReference type="Gene3D" id="3.20.20.140">
    <property type="entry name" value="Metal-dependent hydrolases"/>
    <property type="match status" value="1"/>
</dbReference>
<reference evidence="10 11" key="1">
    <citation type="journal article" date="2012" name="Extremophiles">
        <title>Thermotomaculum hydrothermale gen. nov., sp. nov., a novel heterotrophic thermophile within the phylum Acidobacteria from a deep-sea hydrothermal vent chimney in the Southern Okinawa Trough.</title>
        <authorList>
            <person name="Izumi H."/>
            <person name="Nunoura T."/>
            <person name="Miyazaki M."/>
            <person name="Mino S."/>
            <person name="Toki T."/>
            <person name="Takai K."/>
            <person name="Sako Y."/>
            <person name="Sawabe T."/>
            <person name="Nakagawa S."/>
        </authorList>
    </citation>
    <scope>NUCLEOTIDE SEQUENCE [LARGE SCALE GENOMIC DNA]</scope>
    <source>
        <strain evidence="10 11">AC55</strain>
    </source>
</reference>
<keyword evidence="6" id="KW-0235">DNA replication</keyword>
<dbReference type="KEGG" id="thyd:TTHT_2024"/>
<evidence type="ECO:0000256" key="8">
    <source>
        <dbReference type="ARBA" id="ARBA00049244"/>
    </source>
</evidence>
<evidence type="ECO:0000256" key="3">
    <source>
        <dbReference type="ARBA" id="ARBA00019114"/>
    </source>
</evidence>
<sequence length="1165" mass="132914">MSFVHLHTHTEYSLLDGLTKIKPMIKRAKELGMPAIAVTDHGAMFGIAEFYLAAKAEGIKPLLGCEVYVAKGSRFNKEKGKTGMNHLVLIAKNNKGYQNLCTLVSKGYTEGFYYKPRIDLELLEEYSEGLIGLSACLKGEVSEAILNKDLEHAEKAALRFNKIFGKGNFFLEIQDHGLEDEKFVAPQMIKLARKLDIPIVATNDVHYLEKEDSFVHDVLLCIQTNKLLTDRDRMRYEPEKFYFKSREEMEELFGFVPEALDNTLKIAEMCNVELPSKMMFPDFKVPEGFTLDSYLKKLSYDGLFKLRDSGKLSSNVPFEKYEERLETELKVIVEKGFAGYFLIVWDFINYAKSNNIPVGPGRGSAAGSLIAFTLGITDVDPIRYKLLFERFLNPERKSMPDIDIDFCKLKREEVINYVKEKYGEEKVSQIATISRMKGKSAFKDVARVMGIAASEANMVTTKLFPTGINVTISRALEESDEFKKYMESSPEKKKLVETALKIEDTARHAGIHAAGVIIAPRPITELAPVYIETKSKAPVPIVQYDKKYVEKIGLLKMDFLGLKTLSIIDYCEKLIFERHGITREELEREMEKLNDDSVFEIFRKGETQAIFQFESPGMRGLLRKLKPTVIEDLIAANAMYRPGPIQSGLLDSFIKRKHGLEEIDYFIDDLKEILEETYGTIIYQEQIMLIAQKLAGYSLGEADILRRAMGKKQMDVMMEQQEKFIKGGIERGYPKEKLEELFQIMVGFAEYGFNKSHSTAYAILAYKTAYLKVKYPIEFATAVLTLEQMSTTKVEDILKIKPMLESLNIKLLPPDINKSGESFTIVGDNILFGLGAIKGVGGAALESILEERKKGEYKSFNDFLKRVDLRKVNKKVIESLIMSGAFDSLGDKRKYLFETLELSLKQAQKEQEERKRGLIPLFEIEDNEEENRENQPEWDKTELLEKEFEVLGFYASGHPLDDYAKELRRFSTMSVREILDLYERDEEESDYLGEDSINVVIGGIVKKVRFRKDRNGNKMANFELEDLTGKVEVVAFASCFEENKGRNAIENLSEMLKAENGIFFVYGTVNLKNDRPGIILNNLVPYDKMVKNEAKMLVVEVKDGSQVDALKQEFELYRGDDLALFFVIRFEGKKVVIRAAEKFRLSYNILDSDIFKTLGITYNLS</sequence>
<dbReference type="RefSeq" id="WP_201327775.1">
    <property type="nucleotide sequence ID" value="NZ_AP017470.1"/>
</dbReference>
<comment type="subcellular location">
    <subcellularLocation>
        <location evidence="1">Cytoplasm</location>
    </subcellularLocation>
</comment>
<organism evidence="10 11">
    <name type="scientific">Thermotomaculum hydrothermale</name>
    <dbReference type="NCBI Taxonomy" id="981385"/>
    <lineage>
        <taxon>Bacteria</taxon>
        <taxon>Pseudomonadati</taxon>
        <taxon>Acidobacteriota</taxon>
        <taxon>Holophagae</taxon>
        <taxon>Thermotomaculales</taxon>
        <taxon>Thermotomaculaceae</taxon>
        <taxon>Thermotomaculum</taxon>
    </lineage>
</organism>
<evidence type="ECO:0000256" key="1">
    <source>
        <dbReference type="ARBA" id="ARBA00004496"/>
    </source>
</evidence>
<dbReference type="GO" id="GO:0005737">
    <property type="term" value="C:cytoplasm"/>
    <property type="evidence" value="ECO:0007669"/>
    <property type="project" value="UniProtKB-SubCell"/>
</dbReference>
<keyword evidence="4 10" id="KW-0808">Transferase</keyword>
<dbReference type="InterPro" id="IPR004013">
    <property type="entry name" value="PHP_dom"/>
</dbReference>
<dbReference type="GO" id="GO:0003887">
    <property type="term" value="F:DNA-directed DNA polymerase activity"/>
    <property type="evidence" value="ECO:0007669"/>
    <property type="project" value="UniProtKB-KW"/>
</dbReference>
<dbReference type="GO" id="GO:0008408">
    <property type="term" value="F:3'-5' exonuclease activity"/>
    <property type="evidence" value="ECO:0007669"/>
    <property type="project" value="InterPro"/>
</dbReference>
<dbReference type="GO" id="GO:0003676">
    <property type="term" value="F:nucleic acid binding"/>
    <property type="evidence" value="ECO:0007669"/>
    <property type="project" value="InterPro"/>
</dbReference>
<comment type="catalytic activity">
    <reaction evidence="8">
        <text>DNA(n) + a 2'-deoxyribonucleoside 5'-triphosphate = DNA(n+1) + diphosphate</text>
        <dbReference type="Rhea" id="RHEA:22508"/>
        <dbReference type="Rhea" id="RHEA-COMP:17339"/>
        <dbReference type="Rhea" id="RHEA-COMP:17340"/>
        <dbReference type="ChEBI" id="CHEBI:33019"/>
        <dbReference type="ChEBI" id="CHEBI:61560"/>
        <dbReference type="ChEBI" id="CHEBI:173112"/>
        <dbReference type="EC" id="2.7.7.7"/>
    </reaction>
</comment>
<dbReference type="InterPro" id="IPR004805">
    <property type="entry name" value="DnaE2/DnaE/PolC"/>
</dbReference>
<evidence type="ECO:0000313" key="11">
    <source>
        <dbReference type="Proteomes" id="UP000595564"/>
    </source>
</evidence>
<dbReference type="NCBIfam" id="NF004226">
    <property type="entry name" value="PRK05673.1"/>
    <property type="match status" value="1"/>
</dbReference>
<keyword evidence="5 10" id="KW-0548">Nucleotidyltransferase</keyword>
<dbReference type="AlphaFoldDB" id="A0A7R6T068"/>
<dbReference type="Proteomes" id="UP000595564">
    <property type="component" value="Chromosome"/>
</dbReference>
<dbReference type="CDD" id="cd04485">
    <property type="entry name" value="DnaE_OBF"/>
    <property type="match status" value="1"/>
</dbReference>
<feature type="domain" description="Polymerase/histidinol phosphatase N-terminal" evidence="9">
    <location>
        <begin position="4"/>
        <end position="71"/>
    </location>
</feature>
<evidence type="ECO:0000259" key="9">
    <source>
        <dbReference type="SMART" id="SM00481"/>
    </source>
</evidence>
<proteinExistence type="predicted"/>
<evidence type="ECO:0000256" key="2">
    <source>
        <dbReference type="ARBA" id="ARBA00012417"/>
    </source>
</evidence>
<dbReference type="InterPro" id="IPR016195">
    <property type="entry name" value="Pol/histidinol_Pase-like"/>
</dbReference>
<dbReference type="Gene3D" id="1.10.10.1600">
    <property type="entry name" value="Bacterial DNA polymerase III alpha subunit, thumb domain"/>
    <property type="match status" value="1"/>
</dbReference>
<dbReference type="CDD" id="cd12113">
    <property type="entry name" value="PHP_PolIIIA_DnaE3"/>
    <property type="match status" value="1"/>
</dbReference>
<dbReference type="Pfam" id="PF07733">
    <property type="entry name" value="DNA_pol3_alpha"/>
    <property type="match status" value="1"/>
</dbReference>
<dbReference type="NCBIfam" id="TIGR00594">
    <property type="entry name" value="polc"/>
    <property type="match status" value="1"/>
</dbReference>
<dbReference type="InterPro" id="IPR041931">
    <property type="entry name" value="DNA_pol3_alpha_thumb_dom"/>
</dbReference>
<name>A0A7R6T068_9BACT</name>
<dbReference type="GO" id="GO:0006260">
    <property type="term" value="P:DNA replication"/>
    <property type="evidence" value="ECO:0007669"/>
    <property type="project" value="UniProtKB-KW"/>
</dbReference>
<gene>
    <name evidence="10" type="primary">dnaE</name>
    <name evidence="10" type="ORF">TTHT_2024</name>
</gene>
<dbReference type="InterPro" id="IPR004365">
    <property type="entry name" value="NA-bd_OB_tRNA"/>
</dbReference>
<dbReference type="Pfam" id="PF01336">
    <property type="entry name" value="tRNA_anti-codon"/>
    <property type="match status" value="1"/>
</dbReference>
<dbReference type="SUPFAM" id="SSF160975">
    <property type="entry name" value="AF1531-like"/>
    <property type="match status" value="1"/>
</dbReference>
<dbReference type="InterPro" id="IPR029460">
    <property type="entry name" value="DNAPol_HHH"/>
</dbReference>
<accession>A0A7R6T068</accession>
<dbReference type="Gene3D" id="1.10.150.870">
    <property type="match status" value="1"/>
</dbReference>
<evidence type="ECO:0000256" key="5">
    <source>
        <dbReference type="ARBA" id="ARBA00022695"/>
    </source>
</evidence>
<keyword evidence="7" id="KW-0239">DNA-directed DNA polymerase</keyword>
<dbReference type="Pfam" id="PF02811">
    <property type="entry name" value="PHP"/>
    <property type="match status" value="1"/>
</dbReference>
<dbReference type="EC" id="2.7.7.7" evidence="2"/>
<dbReference type="Pfam" id="PF14579">
    <property type="entry name" value="HHH_6"/>
    <property type="match status" value="1"/>
</dbReference>
<dbReference type="PANTHER" id="PTHR32294:SF0">
    <property type="entry name" value="DNA POLYMERASE III SUBUNIT ALPHA"/>
    <property type="match status" value="1"/>
</dbReference>